<dbReference type="CDD" id="cd06432">
    <property type="entry name" value="GT8_HUGT1_C_like"/>
    <property type="match status" value="1"/>
</dbReference>
<dbReference type="InterPro" id="IPR040694">
    <property type="entry name" value="UGGT_TRXL_2"/>
</dbReference>
<evidence type="ECO:0000256" key="1">
    <source>
        <dbReference type="ARBA" id="ARBA00001913"/>
    </source>
</evidence>
<dbReference type="Pfam" id="PF18400">
    <property type="entry name" value="Thioredoxin_12"/>
    <property type="match status" value="1"/>
</dbReference>
<dbReference type="GO" id="GO:0003980">
    <property type="term" value="F:UDP-glucose:glycoprotein glucosyltransferase activity"/>
    <property type="evidence" value="ECO:0007669"/>
    <property type="project" value="InterPro"/>
</dbReference>
<feature type="domain" description="UGGT thioredoxin-like" evidence="12">
    <location>
        <begin position="315"/>
        <end position="433"/>
    </location>
</feature>
<feature type="domain" description="UGGT thioredoxin-like" evidence="13">
    <location>
        <begin position="441"/>
        <end position="698"/>
    </location>
</feature>
<dbReference type="Pfam" id="PF18404">
    <property type="entry name" value="Glyco_transf_24"/>
    <property type="match status" value="1"/>
</dbReference>
<dbReference type="PANTHER" id="PTHR11226:SF0">
    <property type="entry name" value="UDP-GLUCOSE:GLYCOPROTEIN GLUCOSYLTRANSFERASE"/>
    <property type="match status" value="1"/>
</dbReference>
<keyword evidence="7" id="KW-0256">Endoplasmic reticulum</keyword>
<comment type="pathway">
    <text evidence="3">Protein modification; protein glycosylation.</text>
</comment>
<dbReference type="InterPro" id="IPR029044">
    <property type="entry name" value="Nucleotide-diphossugar_trans"/>
</dbReference>
<dbReference type="EMBL" id="CAJVPY010000652">
    <property type="protein sequence ID" value="CAG8485594.1"/>
    <property type="molecule type" value="Genomic_DNA"/>
</dbReference>
<dbReference type="InterPro" id="IPR040692">
    <property type="entry name" value="UGGT_TRXL_3"/>
</dbReference>
<dbReference type="InterPro" id="IPR009448">
    <property type="entry name" value="UDP-g_GGtrans"/>
</dbReference>
<dbReference type="GO" id="GO:0018279">
    <property type="term" value="P:protein N-linked glycosylation via asparagine"/>
    <property type="evidence" value="ECO:0007669"/>
    <property type="project" value="TreeGrafter"/>
</dbReference>
<reference evidence="16" key="1">
    <citation type="submission" date="2021-06" db="EMBL/GenBank/DDBJ databases">
        <authorList>
            <person name="Kallberg Y."/>
            <person name="Tangrot J."/>
            <person name="Rosling A."/>
        </authorList>
    </citation>
    <scope>NUCLEOTIDE SEQUENCE</scope>
    <source>
        <strain evidence="16">MA453B</strain>
    </source>
</reference>
<keyword evidence="6 10" id="KW-0732">Signal</keyword>
<dbReference type="PANTHER" id="PTHR11226">
    <property type="entry name" value="UDP-GLUCOSE GLYCOPROTEIN:GLUCOSYLTRANSFERASE"/>
    <property type="match status" value="1"/>
</dbReference>
<evidence type="ECO:0000256" key="2">
    <source>
        <dbReference type="ARBA" id="ARBA00004319"/>
    </source>
</evidence>
<dbReference type="Pfam" id="PF18403">
    <property type="entry name" value="Thioredoxin_15"/>
    <property type="match status" value="1"/>
</dbReference>
<dbReference type="GO" id="GO:0051082">
    <property type="term" value="F:unfolded protein binding"/>
    <property type="evidence" value="ECO:0007669"/>
    <property type="project" value="TreeGrafter"/>
</dbReference>
<keyword evidence="5" id="KW-0808">Transferase</keyword>
<dbReference type="SUPFAM" id="SSF53448">
    <property type="entry name" value="Nucleotide-diphospho-sugar transferases"/>
    <property type="match status" value="1"/>
</dbReference>
<evidence type="ECO:0000259" key="11">
    <source>
        <dbReference type="Pfam" id="PF18400"/>
    </source>
</evidence>
<evidence type="ECO:0000259" key="15">
    <source>
        <dbReference type="Pfam" id="PF18404"/>
    </source>
</evidence>
<accession>A0A9N8ZFC1</accession>
<dbReference type="Pfam" id="PF18401">
    <property type="entry name" value="Thioredoxin_13"/>
    <property type="match status" value="1"/>
</dbReference>
<comment type="similarity">
    <text evidence="4">Belongs to the glycosyltransferase 8 family.</text>
</comment>
<comment type="cofactor">
    <cofactor evidence="1">
        <name>Ca(2+)</name>
        <dbReference type="ChEBI" id="CHEBI:29108"/>
    </cofactor>
</comment>
<evidence type="ECO:0000256" key="7">
    <source>
        <dbReference type="ARBA" id="ARBA00022824"/>
    </source>
</evidence>
<evidence type="ECO:0000256" key="5">
    <source>
        <dbReference type="ARBA" id="ARBA00022679"/>
    </source>
</evidence>
<dbReference type="Pfam" id="PF06427">
    <property type="entry name" value="UDP-g_GGTase"/>
    <property type="match status" value="1"/>
</dbReference>
<feature type="region of interest" description="Disordered" evidence="9">
    <location>
        <begin position="1508"/>
        <end position="1547"/>
    </location>
</feature>
<protein>
    <submittedName>
        <fullName evidence="16">26797_t:CDS:1</fullName>
    </submittedName>
</protein>
<feature type="compositionally biased region" description="Polar residues" evidence="9">
    <location>
        <begin position="1508"/>
        <end position="1521"/>
    </location>
</feature>
<dbReference type="InterPro" id="IPR040525">
    <property type="entry name" value="UGGT_TRXL_4"/>
</dbReference>
<evidence type="ECO:0000256" key="9">
    <source>
        <dbReference type="SAM" id="MobiDB-lite"/>
    </source>
</evidence>
<evidence type="ECO:0000259" key="13">
    <source>
        <dbReference type="Pfam" id="PF18402"/>
    </source>
</evidence>
<comment type="subcellular location">
    <subcellularLocation>
        <location evidence="2">Endoplasmic reticulum lumen</location>
    </subcellularLocation>
</comment>
<dbReference type="InterPro" id="IPR040693">
    <property type="entry name" value="UGGT_TRXL_1"/>
</dbReference>
<evidence type="ECO:0000259" key="12">
    <source>
        <dbReference type="Pfam" id="PF18401"/>
    </source>
</evidence>
<evidence type="ECO:0000256" key="4">
    <source>
        <dbReference type="ARBA" id="ARBA00006351"/>
    </source>
</evidence>
<evidence type="ECO:0000256" key="8">
    <source>
        <dbReference type="ARBA" id="ARBA00023180"/>
    </source>
</evidence>
<feature type="domain" description="UGGT thioredoxin-like" evidence="11">
    <location>
        <begin position="42"/>
        <end position="250"/>
    </location>
</feature>
<feature type="chain" id="PRO_5040515512" evidence="10">
    <location>
        <begin position="27"/>
        <end position="1547"/>
    </location>
</feature>
<evidence type="ECO:0000256" key="3">
    <source>
        <dbReference type="ARBA" id="ARBA00004922"/>
    </source>
</evidence>
<organism evidence="16 17">
    <name type="scientific">Dentiscutata erythropus</name>
    <dbReference type="NCBI Taxonomy" id="1348616"/>
    <lineage>
        <taxon>Eukaryota</taxon>
        <taxon>Fungi</taxon>
        <taxon>Fungi incertae sedis</taxon>
        <taxon>Mucoromycota</taxon>
        <taxon>Glomeromycotina</taxon>
        <taxon>Glomeromycetes</taxon>
        <taxon>Diversisporales</taxon>
        <taxon>Gigasporaceae</taxon>
        <taxon>Dentiscutata</taxon>
    </lineage>
</organism>
<name>A0A9N8ZFC1_9GLOM</name>
<evidence type="ECO:0000259" key="14">
    <source>
        <dbReference type="Pfam" id="PF18403"/>
    </source>
</evidence>
<dbReference type="OrthoDB" id="27683at2759"/>
<keyword evidence="8" id="KW-0325">Glycoprotein</keyword>
<dbReference type="Pfam" id="PF18402">
    <property type="entry name" value="Thioredoxin_14"/>
    <property type="match status" value="1"/>
</dbReference>
<dbReference type="InterPro" id="IPR040497">
    <property type="entry name" value="Glyco_transf_24"/>
</dbReference>
<keyword evidence="17" id="KW-1185">Reference proteome</keyword>
<proteinExistence type="inferred from homology"/>
<comment type="caution">
    <text evidence="16">The sequence shown here is derived from an EMBL/GenBank/DDBJ whole genome shotgun (WGS) entry which is preliminary data.</text>
</comment>
<evidence type="ECO:0000256" key="6">
    <source>
        <dbReference type="ARBA" id="ARBA00022729"/>
    </source>
</evidence>
<dbReference type="GO" id="GO:0005788">
    <property type="term" value="C:endoplasmic reticulum lumen"/>
    <property type="evidence" value="ECO:0007669"/>
    <property type="project" value="UniProtKB-SubCell"/>
</dbReference>
<gene>
    <name evidence="16" type="ORF">DERYTH_LOCUS2148</name>
</gene>
<feature type="domain" description="Glucosyltransferase 24 catalytic" evidence="15">
    <location>
        <begin position="1243"/>
        <end position="1502"/>
    </location>
</feature>
<feature type="domain" description="UDP-glucose:glycoprotein glucosyltransferase thioredoxin-like" evidence="14">
    <location>
        <begin position="718"/>
        <end position="918"/>
    </location>
</feature>
<dbReference type="GO" id="GO:0036503">
    <property type="term" value="P:ERAD pathway"/>
    <property type="evidence" value="ECO:0007669"/>
    <property type="project" value="TreeGrafter"/>
</dbReference>
<evidence type="ECO:0000313" key="16">
    <source>
        <dbReference type="EMBL" id="CAG8485594.1"/>
    </source>
</evidence>
<sequence length="1547" mass="178275">MILRKFIKNITILVFCFLNLIFISNAETPPVQAWIKTSWEAPYLVLEIIESVTVENSSAYFPLIDEFLRRGLISSNTMSDSDLYKQALSIIESGQYLSVPTSLSFLEFALYLHTTAPAIQAYYHYYNATVVPSTKDYIENHENLKFDPDCDVWVDWYGNQACSIEEFKRIAGITDDSKFNLSFNIKSDAPSPKLLPFDHILQYDEITPIAILYANLYSPDFVTFHKLLSDLAKNGVLSYVLRYRPPKDKRDTLYLSGYGVELALKNTDYIVLDDRKVETGDDVNNSDNQESIFQERPSTDNLFDQQISEIKPLKYDLGLKAAQFVLEAQNPLSTLSQLSQDFPKYSGSISQITLNSTWETEIRLNQQYIMDLDKNSIWINGLNLDPYSVDPFSLLKTLRRERQIMLSLKSLGLNLQQAVELLASPIISESKSSQDLFRGVFDVRDKSDKGHAVVWLNDLEKDDRYANWPRRIYELLRPVYPGQMRYIRRNLFSVLFVLDLSSMGSLKTITEYVNMLIARDVPIRFGVVPLFSENKQDSLVMARIFYYLVDRYSTSLVIDFLAQIYSELSKSSTKEFNEIIREKFDHVINDKKLNEEKNSSTFEDIINSEKSPVSEQIEDAAKFIHRFHIKLEGDGVFFVNGKYFDMDENYQRNMAQMINEYTVFLQQRVYIGEINDITDIYDYFMTMPGIPDRRNSYIFVSDYQPLNVVNLVIDKDWNNVPINNLKYVYSENQTSEEIPMTILIVSDFNKKDGAMQALEALKFLDASPNVRISFIHNPSNDAGDSIMSSMIYYLLYEVADLPKHLSLKSAFQEFLDKLSLEKNHVKDGNDEKQIPIGKIINSAVSAGWQMVDNLKADKYWKDMKLFIKNLLKLDQGDTAFVVNGRIVGPIDPDDFFTSDDFELLANTELTERINPVIETTISVISVSGVSDVPVGLFNIQNNKRDLLYKTLKRECGLIRIGQKETATYYIAAVVDPLSQTAQKWSTILMTLSKIEGVYIELYLYPQLNLKELPIKRFYRYVLEPRLKFNETTGALIPPTAYFAHLPEDPLLTLGMDVIQSWLVTPKASIHDLDNIRLTNLDSRSRIKGVEAVFELKNILIEGHAFDVTTNSPPSGLQLLLGTNNYPAIVDTIVMVNLGYLQLKANPGVWTLRLREGKSKEIYDVLSVGSEGWFSRSVNETGNEIVLNSFEGLIIYPRFVRKPGKENEKIKEDEDDEGLWEYFNKIKNKFTHKQDSNIQSKAEINIFSVASGHLYERFLYIMILSVLRHTDSKVKFWFIENFLSPSFKDFIPHMAKEYKFEYELVTYKWPHWLRSQTEKQRTIWGYKILFLDVLFPLDLDKVIFVDADQIVRTDLKELVDMDLKGAPYGYTPFCDNRPEMDGFRFWKSGYWSEHLNGKSYHISALYVIDLQRFRQMAAGDKLRGQYQFLSSDPNSLSNLDQDLPNNMQHIVPIFSLPQEWLWCETWCSAESLATAKTIDLEPKLDRAKRQIPEWESYDNEVAALATKIGQQKSTLDNQHNVPESSSRKTESTTTSKIAAPATHLHEEL</sequence>
<evidence type="ECO:0000313" key="17">
    <source>
        <dbReference type="Proteomes" id="UP000789405"/>
    </source>
</evidence>
<feature type="signal peptide" evidence="10">
    <location>
        <begin position="1"/>
        <end position="26"/>
    </location>
</feature>
<dbReference type="Proteomes" id="UP000789405">
    <property type="component" value="Unassembled WGS sequence"/>
</dbReference>
<dbReference type="Gene3D" id="3.90.550.10">
    <property type="entry name" value="Spore Coat Polysaccharide Biosynthesis Protein SpsA, Chain A"/>
    <property type="match status" value="1"/>
</dbReference>
<evidence type="ECO:0000256" key="10">
    <source>
        <dbReference type="SAM" id="SignalP"/>
    </source>
</evidence>